<comment type="catalytic activity">
    <reaction evidence="1">
        <text>S-ubiquitinyl-[E2 ubiquitin-conjugating enzyme]-L-cysteine + [acceptor protein]-L-lysine = [E2 ubiquitin-conjugating enzyme]-L-cysteine + N(6)-ubiquitinyl-[acceptor protein]-L-lysine.</text>
        <dbReference type="EC" id="2.3.2.27"/>
    </reaction>
</comment>
<dbReference type="EMBL" id="MNCJ02000328">
    <property type="protein sequence ID" value="KAF5774677.1"/>
    <property type="molecule type" value="Genomic_DNA"/>
</dbReference>
<evidence type="ECO:0000313" key="10">
    <source>
        <dbReference type="EMBL" id="KAF5774677.1"/>
    </source>
</evidence>
<feature type="domain" description="RING-type" evidence="9">
    <location>
        <begin position="116"/>
        <end position="157"/>
    </location>
</feature>
<dbReference type="PROSITE" id="PS50089">
    <property type="entry name" value="ZF_RING_2"/>
    <property type="match status" value="1"/>
</dbReference>
<reference evidence="10" key="3">
    <citation type="submission" date="2020-06" db="EMBL/GenBank/DDBJ databases">
        <title>Helianthus annuus Genome sequencing and assembly Release 2.</title>
        <authorList>
            <person name="Gouzy J."/>
            <person name="Langlade N."/>
            <person name="Munos S."/>
        </authorList>
    </citation>
    <scope>NUCLEOTIDE SEQUENCE</scope>
    <source>
        <tissue evidence="10">Leaves</tissue>
    </source>
</reference>
<dbReference type="GO" id="GO:0008270">
    <property type="term" value="F:zinc ion binding"/>
    <property type="evidence" value="ECO:0007669"/>
    <property type="project" value="UniProtKB-KW"/>
</dbReference>
<dbReference type="AlphaFoldDB" id="A0A251SW12"/>
<proteinExistence type="predicted"/>
<dbReference type="PANTHER" id="PTHR22937">
    <property type="entry name" value="E3 UBIQUITIN-PROTEIN LIGASE RNF165"/>
    <property type="match status" value="1"/>
</dbReference>
<evidence type="ECO:0000313" key="12">
    <source>
        <dbReference type="Proteomes" id="UP000215914"/>
    </source>
</evidence>
<reference evidence="11" key="2">
    <citation type="submission" date="2017-02" db="EMBL/GenBank/DDBJ databases">
        <title>Sunflower complete genome.</title>
        <authorList>
            <person name="Langlade N."/>
            <person name="Munos S."/>
        </authorList>
    </citation>
    <scope>NUCLEOTIDE SEQUENCE [LARGE SCALE GENOMIC DNA]</scope>
    <source>
        <tissue evidence="11">Leaves</tissue>
    </source>
</reference>
<evidence type="ECO:0000259" key="9">
    <source>
        <dbReference type="PROSITE" id="PS50089"/>
    </source>
</evidence>
<dbReference type="Gramene" id="mRNA:HanXRQr2_Chr13g0603441">
    <property type="protein sequence ID" value="CDS:HanXRQr2_Chr13g0603441.1"/>
    <property type="gene ID" value="HanXRQr2_Chr13g0603441"/>
</dbReference>
<dbReference type="SMART" id="SM00184">
    <property type="entry name" value="RING"/>
    <property type="match status" value="1"/>
</dbReference>
<evidence type="ECO:0000256" key="4">
    <source>
        <dbReference type="ARBA" id="ARBA00022723"/>
    </source>
</evidence>
<evidence type="ECO:0000256" key="8">
    <source>
        <dbReference type="PROSITE-ProRule" id="PRU00175"/>
    </source>
</evidence>
<keyword evidence="5 8" id="KW-0863">Zinc-finger</keyword>
<dbReference type="Gene3D" id="3.30.40.10">
    <property type="entry name" value="Zinc/RING finger domain, C3HC4 (zinc finger)"/>
    <property type="match status" value="1"/>
</dbReference>
<keyword evidence="6" id="KW-0833">Ubl conjugation pathway</keyword>
<keyword evidence="4" id="KW-0479">Metal-binding</keyword>
<dbReference type="InterPro" id="IPR013083">
    <property type="entry name" value="Znf_RING/FYVE/PHD"/>
</dbReference>
<dbReference type="EMBL" id="CM007902">
    <property type="protein sequence ID" value="OTG02662.1"/>
    <property type="molecule type" value="Genomic_DNA"/>
</dbReference>
<evidence type="ECO:0000256" key="3">
    <source>
        <dbReference type="ARBA" id="ARBA00022679"/>
    </source>
</evidence>
<dbReference type="Pfam" id="PF13639">
    <property type="entry name" value="zf-RING_2"/>
    <property type="match status" value="1"/>
</dbReference>
<keyword evidence="7" id="KW-0862">Zinc</keyword>
<dbReference type="InParanoid" id="A0A251SW12"/>
<dbReference type="SUPFAM" id="SSF57850">
    <property type="entry name" value="RING/U-box"/>
    <property type="match status" value="1"/>
</dbReference>
<evidence type="ECO:0000313" key="11">
    <source>
        <dbReference type="EMBL" id="OTG02662.1"/>
    </source>
</evidence>
<evidence type="ECO:0000256" key="6">
    <source>
        <dbReference type="ARBA" id="ARBA00022786"/>
    </source>
</evidence>
<name>A0A251SW12_HELAN</name>
<dbReference type="STRING" id="4232.A0A251SW12"/>
<evidence type="ECO:0000256" key="2">
    <source>
        <dbReference type="ARBA" id="ARBA00012483"/>
    </source>
</evidence>
<accession>A0A251SW12</accession>
<gene>
    <name evidence="11" type="ORF">HannXRQ_Chr13g0415581</name>
    <name evidence="10" type="ORF">HanXRQr2_Chr13g0603441</name>
</gene>
<dbReference type="OMA" id="PKCINEW"/>
<dbReference type="GO" id="GO:0061630">
    <property type="term" value="F:ubiquitin protein ligase activity"/>
    <property type="evidence" value="ECO:0000318"/>
    <property type="project" value="GO_Central"/>
</dbReference>
<dbReference type="Proteomes" id="UP000215914">
    <property type="component" value="Chromosome 13"/>
</dbReference>
<evidence type="ECO:0000256" key="1">
    <source>
        <dbReference type="ARBA" id="ARBA00000900"/>
    </source>
</evidence>
<dbReference type="InterPro" id="IPR001841">
    <property type="entry name" value="Znf_RING"/>
</dbReference>
<evidence type="ECO:0000256" key="7">
    <source>
        <dbReference type="ARBA" id="ARBA00022833"/>
    </source>
</evidence>
<organism evidence="11 12">
    <name type="scientific">Helianthus annuus</name>
    <name type="common">Common sunflower</name>
    <dbReference type="NCBI Taxonomy" id="4232"/>
    <lineage>
        <taxon>Eukaryota</taxon>
        <taxon>Viridiplantae</taxon>
        <taxon>Streptophyta</taxon>
        <taxon>Embryophyta</taxon>
        <taxon>Tracheophyta</taxon>
        <taxon>Spermatophyta</taxon>
        <taxon>Magnoliopsida</taxon>
        <taxon>eudicotyledons</taxon>
        <taxon>Gunneridae</taxon>
        <taxon>Pentapetalae</taxon>
        <taxon>asterids</taxon>
        <taxon>campanulids</taxon>
        <taxon>Asterales</taxon>
        <taxon>Asteraceae</taxon>
        <taxon>Asteroideae</taxon>
        <taxon>Heliantheae alliance</taxon>
        <taxon>Heliantheae</taxon>
        <taxon>Helianthus</taxon>
    </lineage>
</organism>
<keyword evidence="3" id="KW-0808">Transferase</keyword>
<keyword evidence="12" id="KW-1185">Reference proteome</keyword>
<dbReference type="InterPro" id="IPR045191">
    <property type="entry name" value="MBR1/2-like"/>
</dbReference>
<evidence type="ECO:0000256" key="5">
    <source>
        <dbReference type="ARBA" id="ARBA00022771"/>
    </source>
</evidence>
<dbReference type="EC" id="2.3.2.27" evidence="2"/>
<dbReference type="OrthoDB" id="8062037at2759"/>
<dbReference type="PANTHER" id="PTHR22937:SF222">
    <property type="entry name" value="RING-TYPE E3 UBIQUITIN TRANSFERASE"/>
    <property type="match status" value="1"/>
</dbReference>
<reference evidence="10 12" key="1">
    <citation type="journal article" date="2017" name="Nature">
        <title>The sunflower genome provides insights into oil metabolism, flowering and Asterid evolution.</title>
        <authorList>
            <person name="Badouin H."/>
            <person name="Gouzy J."/>
            <person name="Grassa C.J."/>
            <person name="Murat F."/>
            <person name="Staton S.E."/>
            <person name="Cottret L."/>
            <person name="Lelandais-Briere C."/>
            <person name="Owens G.L."/>
            <person name="Carrere S."/>
            <person name="Mayjonade B."/>
            <person name="Legrand L."/>
            <person name="Gill N."/>
            <person name="Kane N.C."/>
            <person name="Bowers J.E."/>
            <person name="Hubner S."/>
            <person name="Bellec A."/>
            <person name="Berard A."/>
            <person name="Berges H."/>
            <person name="Blanchet N."/>
            <person name="Boniface M.C."/>
            <person name="Brunel D."/>
            <person name="Catrice O."/>
            <person name="Chaidir N."/>
            <person name="Claudel C."/>
            <person name="Donnadieu C."/>
            <person name="Faraut T."/>
            <person name="Fievet G."/>
            <person name="Helmstetter N."/>
            <person name="King M."/>
            <person name="Knapp S.J."/>
            <person name="Lai Z."/>
            <person name="Le Paslier M.C."/>
            <person name="Lippi Y."/>
            <person name="Lorenzon L."/>
            <person name="Mandel J.R."/>
            <person name="Marage G."/>
            <person name="Marchand G."/>
            <person name="Marquand E."/>
            <person name="Bret-Mestries E."/>
            <person name="Morien E."/>
            <person name="Nambeesan S."/>
            <person name="Nguyen T."/>
            <person name="Pegot-Espagnet P."/>
            <person name="Pouilly N."/>
            <person name="Raftis F."/>
            <person name="Sallet E."/>
            <person name="Schiex T."/>
            <person name="Thomas J."/>
            <person name="Vandecasteele C."/>
            <person name="Vares D."/>
            <person name="Vear F."/>
            <person name="Vautrin S."/>
            <person name="Crespi M."/>
            <person name="Mangin B."/>
            <person name="Burke J.M."/>
            <person name="Salse J."/>
            <person name="Munos S."/>
            <person name="Vincourt P."/>
            <person name="Rieseberg L.H."/>
            <person name="Langlade N.B."/>
        </authorList>
    </citation>
    <scope>NUCLEOTIDE SEQUENCE [LARGE SCALE GENOMIC DNA]</scope>
    <source>
        <strain evidence="12">cv. SF193</strain>
        <tissue evidence="10">Leaves</tissue>
    </source>
</reference>
<sequence>MDMNINPYRYNQRLPIPASNSFNPAISSSYRHLSYPPYTRYVYIDQAFIFNAADVHNNYQCIRQSPAYPNVDEVLILDGFDRATERYNGSGVSKNVVIKNLKMLKYSGSGEEGELCVICQDEFKRKEMLAVLECKHRYHPECIKEWLIRMNVCPVCKSQGLKV</sequence>
<dbReference type="GO" id="GO:0005634">
    <property type="term" value="C:nucleus"/>
    <property type="evidence" value="ECO:0000318"/>
    <property type="project" value="GO_Central"/>
</dbReference>
<protein>
    <recommendedName>
        <fullName evidence="2">RING-type E3 ubiquitin transferase</fullName>
        <ecNumber evidence="2">2.3.2.27</ecNumber>
    </recommendedName>
</protein>